<dbReference type="SUPFAM" id="SSF47923">
    <property type="entry name" value="Ypt/Rab-GAP domain of gyp1p"/>
    <property type="match status" value="1"/>
</dbReference>
<organism evidence="1 2">
    <name type="scientific">Brassica carinata</name>
    <name type="common">Ethiopian mustard</name>
    <name type="synonym">Abyssinian cabbage</name>
    <dbReference type="NCBI Taxonomy" id="52824"/>
    <lineage>
        <taxon>Eukaryota</taxon>
        <taxon>Viridiplantae</taxon>
        <taxon>Streptophyta</taxon>
        <taxon>Embryophyta</taxon>
        <taxon>Tracheophyta</taxon>
        <taxon>Spermatophyta</taxon>
        <taxon>Magnoliopsida</taxon>
        <taxon>eudicotyledons</taxon>
        <taxon>Gunneridae</taxon>
        <taxon>Pentapetalae</taxon>
        <taxon>rosids</taxon>
        <taxon>malvids</taxon>
        <taxon>Brassicales</taxon>
        <taxon>Brassicaceae</taxon>
        <taxon>Brassiceae</taxon>
        <taxon>Brassica</taxon>
    </lineage>
</organism>
<dbReference type="InterPro" id="IPR035969">
    <property type="entry name" value="Rab-GAP_TBC_sf"/>
</dbReference>
<dbReference type="AlphaFoldDB" id="A0A8X7UI30"/>
<gene>
    <name evidence="1" type="ORF">Bca52824_059281</name>
</gene>
<proteinExistence type="predicted"/>
<sequence length="193" mass="22683">MWSRFKRKKPLTLSRWKRFFTPDGRLHNRGVGLLKKVRSRGIDPSIWSEVWPFLLGVCDLNSSKEERGATRTQRRKAYERLRRKCKRLQRQDSCEFKLNKINKPPQDKHNDNDRYNSSLREITLIRLTWAVGLDPSDGGEDDSESTIWILHLLDMDIVVALQQKKARNLRTNDALRLRDTFLEVLPPEGRDGS</sequence>
<evidence type="ECO:0008006" key="3">
    <source>
        <dbReference type="Google" id="ProtNLM"/>
    </source>
</evidence>
<evidence type="ECO:0000313" key="2">
    <source>
        <dbReference type="Proteomes" id="UP000886595"/>
    </source>
</evidence>
<name>A0A8X7UI30_BRACI</name>
<protein>
    <recommendedName>
        <fullName evidence="3">Rab-GAP TBC domain-containing protein</fullName>
    </recommendedName>
</protein>
<accession>A0A8X7UI30</accession>
<keyword evidence="2" id="KW-1185">Reference proteome</keyword>
<dbReference type="Proteomes" id="UP000886595">
    <property type="component" value="Unassembled WGS sequence"/>
</dbReference>
<dbReference type="OrthoDB" id="10264062at2759"/>
<evidence type="ECO:0000313" key="1">
    <source>
        <dbReference type="EMBL" id="KAG2276726.1"/>
    </source>
</evidence>
<reference evidence="1 2" key="1">
    <citation type="submission" date="2020-02" db="EMBL/GenBank/DDBJ databases">
        <authorList>
            <person name="Ma Q."/>
            <person name="Huang Y."/>
            <person name="Song X."/>
            <person name="Pei D."/>
        </authorList>
    </citation>
    <scope>NUCLEOTIDE SEQUENCE [LARGE SCALE GENOMIC DNA]</scope>
    <source>
        <strain evidence="1">Sxm20200214</strain>
        <tissue evidence="1">Leaf</tissue>
    </source>
</reference>
<dbReference type="EMBL" id="JAAMPC010000012">
    <property type="protein sequence ID" value="KAG2276726.1"/>
    <property type="molecule type" value="Genomic_DNA"/>
</dbReference>
<comment type="caution">
    <text evidence="1">The sequence shown here is derived from an EMBL/GenBank/DDBJ whole genome shotgun (WGS) entry which is preliminary data.</text>
</comment>